<dbReference type="Pfam" id="PF03544">
    <property type="entry name" value="TonB_C"/>
    <property type="match status" value="1"/>
</dbReference>
<keyword evidence="2" id="KW-0812">Transmembrane</keyword>
<keyword evidence="7" id="KW-1185">Reference proteome</keyword>
<sequence>MSFVDGSSGSKRKALTGAAVAVVQGALAVAIVNGLAVTFFETEKPRNLPSQFFPTAPVTPPVEPTREPEAQSVVPVTTPVIPKPRIDLVPELPQDGVIIDPLPTTALSEISREPATPAVATSEPASRFVAAKARPRGDVARWVTTEDYPTADVRAGNTGTVGFRLSIDVTGRVRDCSITRTSGHPGLDAATCRHVTRRARFEPATDTAGLRVTGVYEGSIRWVIPVD</sequence>
<dbReference type="Proteomes" id="UP001157910">
    <property type="component" value="Unassembled WGS sequence"/>
</dbReference>
<feature type="domain" description="TonB C-terminal" evidence="5">
    <location>
        <begin position="133"/>
        <end position="227"/>
    </location>
</feature>
<evidence type="ECO:0000259" key="5">
    <source>
        <dbReference type="PROSITE" id="PS52015"/>
    </source>
</evidence>
<dbReference type="PROSITE" id="PS52015">
    <property type="entry name" value="TONB_CTD"/>
    <property type="match status" value="1"/>
</dbReference>
<evidence type="ECO:0000256" key="2">
    <source>
        <dbReference type="ARBA" id="ARBA00022692"/>
    </source>
</evidence>
<dbReference type="InterPro" id="IPR037682">
    <property type="entry name" value="TonB_C"/>
</dbReference>
<keyword evidence="3" id="KW-1133">Transmembrane helix</keyword>
<dbReference type="NCBIfam" id="TIGR01352">
    <property type="entry name" value="tonB_Cterm"/>
    <property type="match status" value="1"/>
</dbReference>
<evidence type="ECO:0000256" key="3">
    <source>
        <dbReference type="ARBA" id="ARBA00022989"/>
    </source>
</evidence>
<name>A0ABY1Q8R1_9SPHN</name>
<evidence type="ECO:0000256" key="4">
    <source>
        <dbReference type="ARBA" id="ARBA00023136"/>
    </source>
</evidence>
<gene>
    <name evidence="6" type="ORF">SAMN06296065_103395</name>
</gene>
<evidence type="ECO:0000256" key="1">
    <source>
        <dbReference type="ARBA" id="ARBA00004167"/>
    </source>
</evidence>
<organism evidence="6 7">
    <name type="scientific">Novosphingobium panipatense</name>
    <dbReference type="NCBI Taxonomy" id="428991"/>
    <lineage>
        <taxon>Bacteria</taxon>
        <taxon>Pseudomonadati</taxon>
        <taxon>Pseudomonadota</taxon>
        <taxon>Alphaproteobacteria</taxon>
        <taxon>Sphingomonadales</taxon>
        <taxon>Sphingomonadaceae</taxon>
        <taxon>Novosphingobium</taxon>
    </lineage>
</organism>
<dbReference type="Gene3D" id="3.30.1150.10">
    <property type="match status" value="1"/>
</dbReference>
<evidence type="ECO:0000313" key="6">
    <source>
        <dbReference type="EMBL" id="SMP62094.1"/>
    </source>
</evidence>
<protein>
    <submittedName>
        <fullName evidence="6">Protein TonB</fullName>
    </submittedName>
</protein>
<comment type="caution">
    <text evidence="6">The sequence shown here is derived from an EMBL/GenBank/DDBJ whole genome shotgun (WGS) entry which is preliminary data.</text>
</comment>
<keyword evidence="4" id="KW-0472">Membrane</keyword>
<comment type="subcellular location">
    <subcellularLocation>
        <location evidence="1">Membrane</location>
        <topology evidence="1">Single-pass membrane protein</topology>
    </subcellularLocation>
</comment>
<reference evidence="6 7" key="1">
    <citation type="submission" date="2017-05" db="EMBL/GenBank/DDBJ databases">
        <authorList>
            <person name="Varghese N."/>
            <person name="Submissions S."/>
        </authorList>
    </citation>
    <scope>NUCLEOTIDE SEQUENCE [LARGE SCALE GENOMIC DNA]</scope>
    <source>
        <strain evidence="6 7">SM16</strain>
    </source>
</reference>
<evidence type="ECO:0000313" key="7">
    <source>
        <dbReference type="Proteomes" id="UP001157910"/>
    </source>
</evidence>
<accession>A0ABY1Q8R1</accession>
<proteinExistence type="predicted"/>
<dbReference type="EMBL" id="FXUI01000003">
    <property type="protein sequence ID" value="SMP62094.1"/>
    <property type="molecule type" value="Genomic_DNA"/>
</dbReference>
<dbReference type="SUPFAM" id="SSF74653">
    <property type="entry name" value="TolA/TonB C-terminal domain"/>
    <property type="match status" value="1"/>
</dbReference>
<dbReference type="InterPro" id="IPR006260">
    <property type="entry name" value="TonB/TolA_C"/>
</dbReference>